<protein>
    <recommendedName>
        <fullName evidence="12 13">DNA primase</fullName>
        <ecNumber evidence="12">2.7.7.101</ecNumber>
    </recommendedName>
</protein>
<dbReference type="RefSeq" id="WP_346057895.1">
    <property type="nucleotide sequence ID" value="NZ_BAAAOP010000005.1"/>
</dbReference>
<keyword evidence="3 12" id="KW-0808">Transferase</keyword>
<dbReference type="InterPro" id="IPR034151">
    <property type="entry name" value="TOPRIM_DnaG_bac"/>
</dbReference>
<evidence type="ECO:0000256" key="2">
    <source>
        <dbReference type="ARBA" id="ARBA00022515"/>
    </source>
</evidence>
<dbReference type="InterPro" id="IPR036977">
    <property type="entry name" value="DNA_primase_Znf_CHC2"/>
</dbReference>
<feature type="region of interest" description="Disordered" evidence="14">
    <location>
        <begin position="431"/>
        <end position="531"/>
    </location>
</feature>
<evidence type="ECO:0000259" key="15">
    <source>
        <dbReference type="PROSITE" id="PS50880"/>
    </source>
</evidence>
<evidence type="ECO:0000313" key="17">
    <source>
        <dbReference type="Proteomes" id="UP001501084"/>
    </source>
</evidence>
<dbReference type="InterPro" id="IPR013264">
    <property type="entry name" value="DNAG_N"/>
</dbReference>
<feature type="domain" description="Toprim" evidence="15">
    <location>
        <begin position="260"/>
        <end position="346"/>
    </location>
</feature>
<feature type="zinc finger region" description="CHC2-type" evidence="12">
    <location>
        <begin position="41"/>
        <end position="65"/>
    </location>
</feature>
<keyword evidence="11 12" id="KW-0804">Transcription</keyword>
<dbReference type="SMART" id="SM00493">
    <property type="entry name" value="TOPRIM"/>
    <property type="match status" value="1"/>
</dbReference>
<comment type="function">
    <text evidence="12 13">RNA polymerase that catalyzes the synthesis of short RNA molecules used as primers for DNA polymerase during DNA replication.</text>
</comment>
<keyword evidence="1 12" id="KW-0240">DNA-directed RNA polymerase</keyword>
<comment type="catalytic activity">
    <reaction evidence="12">
        <text>ssDNA + n NTP = ssDNA/pppN(pN)n-1 hybrid + (n-1) diphosphate.</text>
        <dbReference type="EC" id="2.7.7.101"/>
    </reaction>
</comment>
<proteinExistence type="inferred from homology"/>
<dbReference type="CDD" id="cd03364">
    <property type="entry name" value="TOPRIM_DnaG_primases"/>
    <property type="match status" value="1"/>
</dbReference>
<dbReference type="Gene3D" id="3.90.980.10">
    <property type="entry name" value="DNA primase, catalytic core, N-terminal domain"/>
    <property type="match status" value="1"/>
</dbReference>
<dbReference type="PANTHER" id="PTHR30313">
    <property type="entry name" value="DNA PRIMASE"/>
    <property type="match status" value="1"/>
</dbReference>
<dbReference type="Gene3D" id="3.90.580.10">
    <property type="entry name" value="Zinc finger, CHC2-type domain"/>
    <property type="match status" value="1"/>
</dbReference>
<dbReference type="Pfam" id="PF13662">
    <property type="entry name" value="Toprim_4"/>
    <property type="match status" value="1"/>
</dbReference>
<evidence type="ECO:0000256" key="3">
    <source>
        <dbReference type="ARBA" id="ARBA00022679"/>
    </source>
</evidence>
<evidence type="ECO:0000256" key="4">
    <source>
        <dbReference type="ARBA" id="ARBA00022695"/>
    </source>
</evidence>
<comment type="similarity">
    <text evidence="12 13">Belongs to the DnaG primase family.</text>
</comment>
<evidence type="ECO:0000256" key="7">
    <source>
        <dbReference type="ARBA" id="ARBA00022771"/>
    </source>
</evidence>
<dbReference type="InterPro" id="IPR006171">
    <property type="entry name" value="TOPRIM_dom"/>
</dbReference>
<dbReference type="PANTHER" id="PTHR30313:SF2">
    <property type="entry name" value="DNA PRIMASE"/>
    <property type="match status" value="1"/>
</dbReference>
<comment type="caution">
    <text evidence="16">The sequence shown here is derived from an EMBL/GenBank/DDBJ whole genome shotgun (WGS) entry which is preliminary data.</text>
</comment>
<dbReference type="InterPro" id="IPR006295">
    <property type="entry name" value="DNA_primase_DnaG"/>
</dbReference>
<dbReference type="NCBIfam" id="TIGR01391">
    <property type="entry name" value="dnaG"/>
    <property type="match status" value="1"/>
</dbReference>
<dbReference type="SMART" id="SM00400">
    <property type="entry name" value="ZnF_CHCC"/>
    <property type="match status" value="1"/>
</dbReference>
<feature type="compositionally biased region" description="Low complexity" evidence="14">
    <location>
        <begin position="450"/>
        <end position="486"/>
    </location>
</feature>
<dbReference type="Pfam" id="PF10410">
    <property type="entry name" value="DnaB_bind"/>
    <property type="match status" value="1"/>
</dbReference>
<evidence type="ECO:0000256" key="1">
    <source>
        <dbReference type="ARBA" id="ARBA00022478"/>
    </source>
</evidence>
<evidence type="ECO:0000256" key="14">
    <source>
        <dbReference type="SAM" id="MobiDB-lite"/>
    </source>
</evidence>
<keyword evidence="17" id="KW-1185">Reference proteome</keyword>
<evidence type="ECO:0000256" key="13">
    <source>
        <dbReference type="PIRNR" id="PIRNR002811"/>
    </source>
</evidence>
<dbReference type="InterPro" id="IPR019475">
    <property type="entry name" value="DNA_primase_DnaB-bd"/>
</dbReference>
<feature type="compositionally biased region" description="Basic and acidic residues" evidence="14">
    <location>
        <begin position="434"/>
        <end position="448"/>
    </location>
</feature>
<dbReference type="Gene3D" id="3.40.1360.10">
    <property type="match status" value="1"/>
</dbReference>
<dbReference type="SUPFAM" id="SSF57783">
    <property type="entry name" value="Zinc beta-ribbon"/>
    <property type="match status" value="1"/>
</dbReference>
<keyword evidence="5 12" id="KW-0235">DNA replication</keyword>
<dbReference type="InterPro" id="IPR002694">
    <property type="entry name" value="Znf_CHC2"/>
</dbReference>
<evidence type="ECO:0000256" key="11">
    <source>
        <dbReference type="ARBA" id="ARBA00023163"/>
    </source>
</evidence>
<comment type="cofactor">
    <cofactor evidence="12 13">
        <name>Zn(2+)</name>
        <dbReference type="ChEBI" id="CHEBI:29105"/>
    </cofactor>
    <text evidence="12 13">Binds 1 zinc ion per monomer.</text>
</comment>
<keyword evidence="10 12" id="KW-0238">DNA-binding</keyword>
<dbReference type="EC" id="2.7.7.101" evidence="12"/>
<keyword evidence="7 12" id="KW-0863">Zinc-finger</keyword>
<dbReference type="InterPro" id="IPR030846">
    <property type="entry name" value="DnaG_bac"/>
</dbReference>
<keyword evidence="2 12" id="KW-0639">Primosome</keyword>
<dbReference type="SUPFAM" id="SSF56731">
    <property type="entry name" value="DNA primase core"/>
    <property type="match status" value="1"/>
</dbReference>
<organism evidence="16 17">
    <name type="scientific">Leucobacter alluvii</name>
    <dbReference type="NCBI Taxonomy" id="340321"/>
    <lineage>
        <taxon>Bacteria</taxon>
        <taxon>Bacillati</taxon>
        <taxon>Actinomycetota</taxon>
        <taxon>Actinomycetes</taxon>
        <taxon>Micrococcales</taxon>
        <taxon>Microbacteriaceae</taxon>
        <taxon>Leucobacter</taxon>
    </lineage>
</organism>
<dbReference type="InterPro" id="IPR037068">
    <property type="entry name" value="DNA_primase_core_N_sf"/>
</dbReference>
<comment type="domain">
    <text evidence="12">Contains an N-terminal zinc-binding domain, a central core domain that contains the primase activity, and a C-terminal DnaB-binding domain.</text>
</comment>
<gene>
    <name evidence="12 16" type="primary">dnaG</name>
    <name evidence="16" type="ORF">GCM10009786_15010</name>
</gene>
<keyword evidence="8 12" id="KW-0862">Zinc</keyword>
<evidence type="ECO:0000256" key="10">
    <source>
        <dbReference type="ARBA" id="ARBA00023125"/>
    </source>
</evidence>
<dbReference type="PIRSF" id="PIRSF002811">
    <property type="entry name" value="DnaG"/>
    <property type="match status" value="1"/>
</dbReference>
<keyword evidence="4 12" id="KW-0548">Nucleotidyltransferase</keyword>
<keyword evidence="9" id="KW-0460">Magnesium</keyword>
<dbReference type="EMBL" id="BAAAOP010000005">
    <property type="protein sequence ID" value="GAA2187951.1"/>
    <property type="molecule type" value="Genomic_DNA"/>
</dbReference>
<dbReference type="Pfam" id="PF01807">
    <property type="entry name" value="Zn_ribbon_DnaG"/>
    <property type="match status" value="1"/>
</dbReference>
<dbReference type="Pfam" id="PF08275">
    <property type="entry name" value="DNAG_N"/>
    <property type="match status" value="1"/>
</dbReference>
<dbReference type="InterPro" id="IPR050219">
    <property type="entry name" value="DnaG_primase"/>
</dbReference>
<evidence type="ECO:0000256" key="12">
    <source>
        <dbReference type="HAMAP-Rule" id="MF_00974"/>
    </source>
</evidence>
<evidence type="ECO:0000256" key="5">
    <source>
        <dbReference type="ARBA" id="ARBA00022705"/>
    </source>
</evidence>
<dbReference type="Proteomes" id="UP001501084">
    <property type="component" value="Unassembled WGS sequence"/>
</dbReference>
<evidence type="ECO:0000256" key="6">
    <source>
        <dbReference type="ARBA" id="ARBA00022723"/>
    </source>
</evidence>
<comment type="subunit">
    <text evidence="12">Monomer. Interacts with DnaB.</text>
</comment>
<sequence length="683" mass="74963">MAGRIRASDIEEVKRRTNLADLVGDYVTLKNAGIDSMKGLCPFHDERSPSFHVRPALGYYHCFGCGESGDAFTFLQRMDHLTFAESVERLAARIHYSLTYEEGSFAREDGPNRARLLAANTAAAEYFSAQLAGEEAAMARDFLTQRGFDEAACERFGVGYAPRGWDGMSGHLRGLGYTPQELVQSGLASEGQRGAYDRFRGRIVWPIRDTSGQTLGFGARKLYEDDNGPKYLNTPESPVYHKSQVLYGLDLAKRAISRGKRAVVVEGYTDVMACHLAGVETAVATCGTAFGKDHIAVLRRIMGDDSAAEVVFTFDPDEAGQKAALRAFSEEKRFTAQTYVAVAPEGLDPSDLRQHRGDEAVRELFTRKIPLFEFALRQAIARFDLNSVEGRVAALREAAPIIAEIRDPSLRPGYTRELARLLGAELNEVQHAVRSAERSPRGSDRGGQDRSGQGQNGPQRQGQHVQNQRQQQRGGYGQRGAARRPGSSGQQEDPYASGPSAQYDDASDPYGGPSDPQRDTTPAAPRRIGLSSLRNAPTTWLERDALMAMLQQGESVGPDLLQQAVTAQVLEPDLRVVRDALGAALPVLGTPAWWDAVMAAAPESHHGLIRELAMAPMPQRNLDQLAAYARDVVVSLLDRDLVELKRELLARHQRIGDSADPRARQIQEQLVALESARRSLRAD</sequence>
<reference evidence="17" key="1">
    <citation type="journal article" date="2019" name="Int. J. Syst. Evol. Microbiol.">
        <title>The Global Catalogue of Microorganisms (GCM) 10K type strain sequencing project: providing services to taxonomists for standard genome sequencing and annotation.</title>
        <authorList>
            <consortium name="The Broad Institute Genomics Platform"/>
            <consortium name="The Broad Institute Genome Sequencing Center for Infectious Disease"/>
            <person name="Wu L."/>
            <person name="Ma J."/>
        </authorList>
    </citation>
    <scope>NUCLEOTIDE SEQUENCE [LARGE SCALE GENOMIC DNA]</scope>
    <source>
        <strain evidence="17">JCM 14919</strain>
    </source>
</reference>
<name>A0ABP5MWT5_9MICO</name>
<accession>A0ABP5MWT5</accession>
<keyword evidence="6 12" id="KW-0479">Metal-binding</keyword>
<evidence type="ECO:0000313" key="16">
    <source>
        <dbReference type="EMBL" id="GAA2187951.1"/>
    </source>
</evidence>
<evidence type="ECO:0000256" key="8">
    <source>
        <dbReference type="ARBA" id="ARBA00022833"/>
    </source>
</evidence>
<dbReference type="PROSITE" id="PS50880">
    <property type="entry name" value="TOPRIM"/>
    <property type="match status" value="1"/>
</dbReference>
<dbReference type="HAMAP" id="MF_00974">
    <property type="entry name" value="DNA_primase_DnaG"/>
    <property type="match status" value="1"/>
</dbReference>
<evidence type="ECO:0000256" key="9">
    <source>
        <dbReference type="ARBA" id="ARBA00022842"/>
    </source>
</evidence>